<accession>A0A161ZKN3</accession>
<reference evidence="4" key="2">
    <citation type="submission" date="2022-03" db="EMBL/GenBank/DDBJ databases">
        <title>Draft title - Genomic analysis of global carrot germplasm unveils the trajectory of domestication and the origin of high carotenoid orange carrot.</title>
        <authorList>
            <person name="Iorizzo M."/>
            <person name="Ellison S."/>
            <person name="Senalik D."/>
            <person name="Macko-Podgorni A."/>
            <person name="Grzebelus D."/>
            <person name="Bostan H."/>
            <person name="Rolling W."/>
            <person name="Curaba J."/>
            <person name="Simon P."/>
        </authorList>
    </citation>
    <scope>NUCLEOTIDE SEQUENCE</scope>
    <source>
        <tissue evidence="4">Leaf</tissue>
    </source>
</reference>
<gene>
    <name evidence="3" type="ORF">DCAR_024793</name>
    <name evidence="4" type="ORF">DCAR_0728479</name>
</gene>
<feature type="compositionally biased region" description="Low complexity" evidence="1">
    <location>
        <begin position="58"/>
        <end position="85"/>
    </location>
</feature>
<evidence type="ECO:0000256" key="1">
    <source>
        <dbReference type="SAM" id="MobiDB-lite"/>
    </source>
</evidence>
<name>A0A161ZKN3_DAUCS</name>
<feature type="chain" id="PRO_5007830448" evidence="2">
    <location>
        <begin position="29"/>
        <end position="316"/>
    </location>
</feature>
<feature type="signal peptide" evidence="2">
    <location>
        <begin position="1"/>
        <end position="28"/>
    </location>
</feature>
<dbReference type="EMBL" id="CP093349">
    <property type="protein sequence ID" value="WOH09027.1"/>
    <property type="molecule type" value="Genomic_DNA"/>
</dbReference>
<evidence type="ECO:0000256" key="2">
    <source>
        <dbReference type="SAM" id="SignalP"/>
    </source>
</evidence>
<protein>
    <submittedName>
        <fullName evidence="3">Uncharacterized protein</fullName>
    </submittedName>
</protein>
<feature type="region of interest" description="Disordered" evidence="1">
    <location>
        <begin position="45"/>
        <end position="85"/>
    </location>
</feature>
<proteinExistence type="predicted"/>
<dbReference type="AlphaFoldDB" id="A0A161ZKN3"/>
<dbReference type="Proteomes" id="UP000077755">
    <property type="component" value="Chromosome 7"/>
</dbReference>
<evidence type="ECO:0000313" key="3">
    <source>
        <dbReference type="EMBL" id="KZM87692.1"/>
    </source>
</evidence>
<evidence type="ECO:0000313" key="4">
    <source>
        <dbReference type="EMBL" id="WOH09027.1"/>
    </source>
</evidence>
<keyword evidence="2" id="KW-0732">Signal</keyword>
<dbReference type="Gramene" id="KZM87692">
    <property type="protein sequence ID" value="KZM87692"/>
    <property type="gene ID" value="DCAR_024793"/>
</dbReference>
<dbReference type="EMBL" id="LNRQ01000007">
    <property type="protein sequence ID" value="KZM87692.1"/>
    <property type="molecule type" value="Genomic_DNA"/>
</dbReference>
<sequence length="316" mass="34645">MAMANSKATAFSTCQSFLSILLLSMVISDPPSSSILQEQEARQFNHSLPGPTLPAKPPSSSEFSRTPLSSPSSHRTPPSSSTSPLFLKEQDQTLQALVLTPQIPTDPPLSSSSRCFRPPTHSDKNLLLTNCSNPVLGSNSCPSHQSPAPFLKQIDEEYMIIDEEDASEDPHRPFSYEFVESSNSLLHEIYDEYVLVDGGLASEAQAQEANHVKEALKKYLRKYLPIIRRAGDTFGFEFLVHGVSKICKVGYQLNVYIPFISTYFKEVLEKLPKDVGSGTGPAEAEAIEEIANKLLEMASTIRKNNAQSPAPNQSGT</sequence>
<evidence type="ECO:0000313" key="5">
    <source>
        <dbReference type="Proteomes" id="UP000077755"/>
    </source>
</evidence>
<reference evidence="3" key="1">
    <citation type="journal article" date="2016" name="Nat. Genet.">
        <title>A high-quality carrot genome assembly provides new insights into carotenoid accumulation and asterid genome evolution.</title>
        <authorList>
            <person name="Iorizzo M."/>
            <person name="Ellison S."/>
            <person name="Senalik D."/>
            <person name="Zeng P."/>
            <person name="Satapoomin P."/>
            <person name="Huang J."/>
            <person name="Bowman M."/>
            <person name="Iovene M."/>
            <person name="Sanseverino W."/>
            <person name="Cavagnaro P."/>
            <person name="Yildiz M."/>
            <person name="Macko-Podgorni A."/>
            <person name="Moranska E."/>
            <person name="Grzebelus E."/>
            <person name="Grzebelus D."/>
            <person name="Ashrafi H."/>
            <person name="Zheng Z."/>
            <person name="Cheng S."/>
            <person name="Spooner D."/>
            <person name="Van Deynze A."/>
            <person name="Simon P."/>
        </authorList>
    </citation>
    <scope>NUCLEOTIDE SEQUENCE [LARGE SCALE GENOMIC DNA]</scope>
    <source>
        <tissue evidence="3">Leaf</tissue>
    </source>
</reference>
<organism evidence="3">
    <name type="scientific">Daucus carota subsp. sativus</name>
    <name type="common">Carrot</name>
    <dbReference type="NCBI Taxonomy" id="79200"/>
    <lineage>
        <taxon>Eukaryota</taxon>
        <taxon>Viridiplantae</taxon>
        <taxon>Streptophyta</taxon>
        <taxon>Embryophyta</taxon>
        <taxon>Tracheophyta</taxon>
        <taxon>Spermatophyta</taxon>
        <taxon>Magnoliopsida</taxon>
        <taxon>eudicotyledons</taxon>
        <taxon>Gunneridae</taxon>
        <taxon>Pentapetalae</taxon>
        <taxon>asterids</taxon>
        <taxon>campanulids</taxon>
        <taxon>Apiales</taxon>
        <taxon>Apiaceae</taxon>
        <taxon>Apioideae</taxon>
        <taxon>Scandiceae</taxon>
        <taxon>Daucinae</taxon>
        <taxon>Daucus</taxon>
        <taxon>Daucus sect. Daucus</taxon>
    </lineage>
</organism>
<keyword evidence="5" id="KW-1185">Reference proteome</keyword>